<feature type="domain" description="Formin GTPase-binding" evidence="2">
    <location>
        <begin position="87"/>
        <end position="231"/>
    </location>
</feature>
<accession>A0ABR2VNB7</accession>
<evidence type="ECO:0000313" key="3">
    <source>
        <dbReference type="EMBL" id="KAK9680339.1"/>
    </source>
</evidence>
<dbReference type="PANTHER" id="PTHR47102:SF2">
    <property type="entry name" value="PROTEIN BNI1"/>
    <property type="match status" value="1"/>
</dbReference>
<feature type="compositionally biased region" description="Basic residues" evidence="1">
    <location>
        <begin position="1"/>
        <end position="11"/>
    </location>
</feature>
<name>A0ABR2VNB7_9FUNG</name>
<keyword evidence="4" id="KW-1185">Reference proteome</keyword>
<dbReference type="InterPro" id="IPR016024">
    <property type="entry name" value="ARM-type_fold"/>
</dbReference>
<gene>
    <name evidence="3" type="ORF">K7432_015969</name>
</gene>
<evidence type="ECO:0000256" key="1">
    <source>
        <dbReference type="SAM" id="MobiDB-lite"/>
    </source>
</evidence>
<protein>
    <recommendedName>
        <fullName evidence="2">Formin GTPase-binding domain-containing protein</fullName>
    </recommendedName>
</protein>
<dbReference type="PANTHER" id="PTHR47102">
    <property type="entry name" value="PROTEIN BNI1"/>
    <property type="match status" value="1"/>
</dbReference>
<feature type="compositionally biased region" description="Low complexity" evidence="1">
    <location>
        <begin position="24"/>
        <end position="35"/>
    </location>
</feature>
<evidence type="ECO:0000259" key="2">
    <source>
        <dbReference type="SMART" id="SM01140"/>
    </source>
</evidence>
<feature type="region of interest" description="Disordered" evidence="1">
    <location>
        <begin position="1"/>
        <end position="59"/>
    </location>
</feature>
<organism evidence="3 4">
    <name type="scientific">Basidiobolus ranarum</name>
    <dbReference type="NCBI Taxonomy" id="34480"/>
    <lineage>
        <taxon>Eukaryota</taxon>
        <taxon>Fungi</taxon>
        <taxon>Fungi incertae sedis</taxon>
        <taxon>Zoopagomycota</taxon>
        <taxon>Entomophthoromycotina</taxon>
        <taxon>Basidiobolomycetes</taxon>
        <taxon>Basidiobolales</taxon>
        <taxon>Basidiobolaceae</taxon>
        <taxon>Basidiobolus</taxon>
    </lineage>
</organism>
<feature type="compositionally biased region" description="Polar residues" evidence="1">
    <location>
        <begin position="36"/>
        <end position="59"/>
    </location>
</feature>
<sequence length="233" mass="26051">MALFRKKKPKHNSSSTEYGDMEEINSSISSHSGISTRTPYSFNSSLSTENPSGNSSLIRSPTIMSKSTIGLAHYPDASVEPGYEHLMKTPEALAEEMEKLIESIGMDEATKNALRNLSDENKAKIIISKRQMAIDEDKVAPDHYIRKFTKEDLRTVGLKSIKSLRVSLSTRPIGWVHQYLELGGFKLISNGILNLAGARNSRNEMEEQVEYELIKCVSSILNTKWGVREALEN</sequence>
<dbReference type="Pfam" id="PF06371">
    <property type="entry name" value="Drf_GBD"/>
    <property type="match status" value="1"/>
</dbReference>
<dbReference type="SMART" id="SM01140">
    <property type="entry name" value="Drf_GBD"/>
    <property type="match status" value="1"/>
</dbReference>
<dbReference type="EMBL" id="JASJQH010009260">
    <property type="protein sequence ID" value="KAK9680339.1"/>
    <property type="molecule type" value="Genomic_DNA"/>
</dbReference>
<comment type="caution">
    <text evidence="3">The sequence shown here is derived from an EMBL/GenBank/DDBJ whole genome shotgun (WGS) entry which is preliminary data.</text>
</comment>
<proteinExistence type="predicted"/>
<dbReference type="Proteomes" id="UP001479436">
    <property type="component" value="Unassembled WGS sequence"/>
</dbReference>
<dbReference type="Gene3D" id="1.25.10.10">
    <property type="entry name" value="Leucine-rich Repeat Variant"/>
    <property type="match status" value="1"/>
</dbReference>
<dbReference type="InterPro" id="IPR051661">
    <property type="entry name" value="Actin_filament_regulator"/>
</dbReference>
<dbReference type="InterPro" id="IPR010473">
    <property type="entry name" value="GTPase-bd"/>
</dbReference>
<dbReference type="InterPro" id="IPR011989">
    <property type="entry name" value="ARM-like"/>
</dbReference>
<feature type="non-terminal residue" evidence="3">
    <location>
        <position position="233"/>
    </location>
</feature>
<reference evidence="3 4" key="1">
    <citation type="submission" date="2023-04" db="EMBL/GenBank/DDBJ databases">
        <title>Genome of Basidiobolus ranarum AG-B5.</title>
        <authorList>
            <person name="Stajich J.E."/>
            <person name="Carter-House D."/>
            <person name="Gryganskyi A."/>
        </authorList>
    </citation>
    <scope>NUCLEOTIDE SEQUENCE [LARGE SCALE GENOMIC DNA]</scope>
    <source>
        <strain evidence="3 4">AG-B5</strain>
    </source>
</reference>
<evidence type="ECO:0000313" key="4">
    <source>
        <dbReference type="Proteomes" id="UP001479436"/>
    </source>
</evidence>
<dbReference type="SUPFAM" id="SSF48371">
    <property type="entry name" value="ARM repeat"/>
    <property type="match status" value="1"/>
</dbReference>